<accession>A0A5J6VLM3</accession>
<dbReference type="EMBL" id="MN448294">
    <property type="protein sequence ID" value="QFG74829.1"/>
    <property type="molecule type" value="Genomic_DNA"/>
</dbReference>
<protein>
    <submittedName>
        <fullName evidence="1">Uncharacterized protein</fullName>
    </submittedName>
</protein>
<organism evidence="1">
    <name type="scientific">Megaviridae environmental sample</name>
    <dbReference type="NCBI Taxonomy" id="1737588"/>
    <lineage>
        <taxon>Viruses</taxon>
        <taxon>Varidnaviria</taxon>
        <taxon>Bamfordvirae</taxon>
        <taxon>Nucleocytoviricota</taxon>
        <taxon>Megaviricetes</taxon>
        <taxon>Imitervirales</taxon>
        <taxon>Mimiviridae</taxon>
        <taxon>environmental samples</taxon>
    </lineage>
</organism>
<reference evidence="1" key="1">
    <citation type="journal article" date="2019" name="Philos. Trans. R. Soc. Lond., B, Biol. Sci.">
        <title>Targeted metagenomic recovery of four divergent viruses reveals shared and distinctive characteristics of giant viruses of marine eukaryotes.</title>
        <authorList>
            <person name="Needham D.M."/>
            <person name="Poirier C."/>
            <person name="Hehenberger E."/>
            <person name="Jimenez V."/>
            <person name="Swalwell J.E."/>
            <person name="Santoro A.E."/>
            <person name="Worden A.Z."/>
        </authorList>
    </citation>
    <scope>NUCLEOTIDE SEQUENCE</scope>
    <source>
        <strain evidence="1">OPacV-421</strain>
    </source>
</reference>
<evidence type="ECO:0000313" key="1">
    <source>
        <dbReference type="EMBL" id="QFG74829.1"/>
    </source>
</evidence>
<sequence length="95" mass="11063">MFYASGINYYNVDLKGTSIHAEVDAMNKLKPNHKSKPIKVNIIVLRVNNKGDRLLLSKSCEPCMKYMKQQLAFKHYKVHKAWYTDNDGQFIPFII</sequence>
<name>A0A5J6VLM3_9VIRU</name>
<proteinExistence type="predicted"/>